<sequence length="424" mass="46576">MRFPTSSLLQNQPPHSIVSSSPCEMSAPGLRSKSGCFTCKRRRKKCDESKPTYTRCTKAGLECRYVRPPEETKSSTNTRFIYESPMVAGPSMPLRQPRFSHSVAARSLPTPPATLEIMDLNAGQSMANVLYFPFEPPSHVTDFSLPGDDTWHPTLIQPASFQSPRAAQALDQWIVQPNHVADQLSLVLSPNLEPSTLYPSPSQSRVSRPPSDISSASMTAGQASLFQALLSLARPEDELVLSAFRRSSGGAEVSGLPSPESERDGSESVTSEESAHELEEVTRSLCATPALARNAESNTLAFVLQSYARWFASTVYDPLRIAEQAKQNIVRQVTSSEPTRTRVILVANAFRMLGSTVNLNARGASLLTVLRTEVHQDLVLFNSKLPVAKREKDMAAALQMLENILEVIVYLYLSAGLKHLCWLS</sequence>
<proteinExistence type="predicted"/>
<feature type="region of interest" description="Disordered" evidence="2">
    <location>
        <begin position="196"/>
        <end position="217"/>
    </location>
</feature>
<protein>
    <recommendedName>
        <fullName evidence="3">Zn(2)-C6 fungal-type domain-containing protein</fullName>
    </recommendedName>
</protein>
<dbReference type="Proteomes" id="UP000663841">
    <property type="component" value="Unassembled WGS sequence"/>
</dbReference>
<dbReference type="PROSITE" id="PS50048">
    <property type="entry name" value="ZN2_CY6_FUNGAL_2"/>
    <property type="match status" value="1"/>
</dbReference>
<feature type="compositionally biased region" description="Polar residues" evidence="2">
    <location>
        <begin position="1"/>
        <end position="23"/>
    </location>
</feature>
<dbReference type="InterPro" id="IPR001138">
    <property type="entry name" value="Zn2Cys6_DnaBD"/>
</dbReference>
<evidence type="ECO:0000259" key="3">
    <source>
        <dbReference type="PROSITE" id="PS50048"/>
    </source>
</evidence>
<gene>
    <name evidence="4" type="ORF">RDB_LOCUS164502</name>
</gene>
<dbReference type="SMART" id="SM00066">
    <property type="entry name" value="GAL4"/>
    <property type="match status" value="1"/>
</dbReference>
<dbReference type="GO" id="GO:0008270">
    <property type="term" value="F:zinc ion binding"/>
    <property type="evidence" value="ECO:0007669"/>
    <property type="project" value="InterPro"/>
</dbReference>
<dbReference type="InterPro" id="IPR036864">
    <property type="entry name" value="Zn2-C6_fun-type_DNA-bd_sf"/>
</dbReference>
<evidence type="ECO:0000313" key="4">
    <source>
        <dbReference type="EMBL" id="CAE6465886.1"/>
    </source>
</evidence>
<dbReference type="AlphaFoldDB" id="A0A8H3BV76"/>
<feature type="domain" description="Zn(2)-C6 fungal-type" evidence="3">
    <location>
        <begin position="35"/>
        <end position="65"/>
    </location>
</feature>
<dbReference type="EMBL" id="CAJMWW010000313">
    <property type="protein sequence ID" value="CAE6465886.1"/>
    <property type="molecule type" value="Genomic_DNA"/>
</dbReference>
<evidence type="ECO:0000256" key="1">
    <source>
        <dbReference type="ARBA" id="ARBA00023242"/>
    </source>
</evidence>
<feature type="region of interest" description="Disordered" evidence="2">
    <location>
        <begin position="249"/>
        <end position="280"/>
    </location>
</feature>
<feature type="compositionally biased region" description="Low complexity" evidence="2">
    <location>
        <begin position="199"/>
        <end position="211"/>
    </location>
</feature>
<evidence type="ECO:0000313" key="5">
    <source>
        <dbReference type="Proteomes" id="UP000663841"/>
    </source>
</evidence>
<dbReference type="CDD" id="cd00067">
    <property type="entry name" value="GAL4"/>
    <property type="match status" value="1"/>
</dbReference>
<reference evidence="4" key="1">
    <citation type="submission" date="2021-01" db="EMBL/GenBank/DDBJ databases">
        <authorList>
            <person name="Kaushik A."/>
        </authorList>
    </citation>
    <scope>NUCLEOTIDE SEQUENCE</scope>
    <source>
        <strain evidence="4">AG3-T5</strain>
    </source>
</reference>
<feature type="region of interest" description="Disordered" evidence="2">
    <location>
        <begin position="1"/>
        <end position="30"/>
    </location>
</feature>
<evidence type="ECO:0000256" key="2">
    <source>
        <dbReference type="SAM" id="MobiDB-lite"/>
    </source>
</evidence>
<dbReference type="GO" id="GO:0000981">
    <property type="term" value="F:DNA-binding transcription factor activity, RNA polymerase II-specific"/>
    <property type="evidence" value="ECO:0007669"/>
    <property type="project" value="InterPro"/>
</dbReference>
<keyword evidence="1" id="KW-0539">Nucleus</keyword>
<dbReference type="PANTHER" id="PTHR37534:SF46">
    <property type="entry name" value="ZN(II)2CYS6 TRANSCRIPTION FACTOR (EUROFUNG)"/>
    <property type="match status" value="1"/>
</dbReference>
<accession>A0A8H3BV76</accession>
<dbReference type="Pfam" id="PF00172">
    <property type="entry name" value="Zn_clus"/>
    <property type="match status" value="1"/>
</dbReference>
<comment type="caution">
    <text evidence="4">The sequence shown here is derived from an EMBL/GenBank/DDBJ whole genome shotgun (WGS) entry which is preliminary data.</text>
</comment>
<dbReference type="Gene3D" id="4.10.240.10">
    <property type="entry name" value="Zn(2)-C6 fungal-type DNA-binding domain"/>
    <property type="match status" value="1"/>
</dbReference>
<dbReference type="SUPFAM" id="SSF57701">
    <property type="entry name" value="Zn2/Cys6 DNA-binding domain"/>
    <property type="match status" value="1"/>
</dbReference>
<organism evidence="4 5">
    <name type="scientific">Rhizoctonia solani</name>
    <dbReference type="NCBI Taxonomy" id="456999"/>
    <lineage>
        <taxon>Eukaryota</taxon>
        <taxon>Fungi</taxon>
        <taxon>Dikarya</taxon>
        <taxon>Basidiomycota</taxon>
        <taxon>Agaricomycotina</taxon>
        <taxon>Agaricomycetes</taxon>
        <taxon>Cantharellales</taxon>
        <taxon>Ceratobasidiaceae</taxon>
        <taxon>Rhizoctonia</taxon>
    </lineage>
</organism>
<dbReference type="PANTHER" id="PTHR37534">
    <property type="entry name" value="TRANSCRIPTIONAL ACTIVATOR PROTEIN UGA3"/>
    <property type="match status" value="1"/>
</dbReference>
<name>A0A8H3BV76_9AGAM</name>